<sequence>MPTNGSSGASNGRFQLDLKPVNFSLTEGTNIPPPPASPIEEKPPPTPPKPQLFANTAVPTNGSMLPPPTTGSNGLQNGRGRTTSSTEIPPLSPASSKRPSSIRRFVSRMSLNQNYVDGHGSQEDLHGVARPPSQASVMTTNTHGLKPKRSSSWFRRFSSNNQSQETNITQQPAVDRNPVARIVPQPKLPEKYTLKSQIPEGNESSLGGDDMFKNIR</sequence>
<dbReference type="HOGENOM" id="CLU_071100_0_0_1"/>
<keyword evidence="3" id="KW-1185">Reference proteome</keyword>
<accession>S3DD79</accession>
<protein>
    <submittedName>
        <fullName evidence="2">Uncharacterized protein</fullName>
    </submittedName>
</protein>
<feature type="compositionally biased region" description="Polar residues" evidence="1">
    <location>
        <begin position="70"/>
        <end position="99"/>
    </location>
</feature>
<proteinExistence type="predicted"/>
<dbReference type="EMBL" id="KE145355">
    <property type="protein sequence ID" value="EPE35059.1"/>
    <property type="molecule type" value="Genomic_DNA"/>
</dbReference>
<feature type="region of interest" description="Disordered" evidence="1">
    <location>
        <begin position="190"/>
        <end position="216"/>
    </location>
</feature>
<feature type="region of interest" description="Disordered" evidence="1">
    <location>
        <begin position="1"/>
        <end position="101"/>
    </location>
</feature>
<organism evidence="2 3">
    <name type="scientific">Glarea lozoyensis (strain ATCC 20868 / MF5171)</name>
    <dbReference type="NCBI Taxonomy" id="1116229"/>
    <lineage>
        <taxon>Eukaryota</taxon>
        <taxon>Fungi</taxon>
        <taxon>Dikarya</taxon>
        <taxon>Ascomycota</taxon>
        <taxon>Pezizomycotina</taxon>
        <taxon>Leotiomycetes</taxon>
        <taxon>Helotiales</taxon>
        <taxon>Helotiaceae</taxon>
        <taxon>Glarea</taxon>
    </lineage>
</organism>
<dbReference type="KEGG" id="glz:GLAREA_10754"/>
<dbReference type="Proteomes" id="UP000016922">
    <property type="component" value="Unassembled WGS sequence"/>
</dbReference>
<evidence type="ECO:0000256" key="1">
    <source>
        <dbReference type="SAM" id="MobiDB-lite"/>
    </source>
</evidence>
<dbReference type="GeneID" id="19469800"/>
<feature type="compositionally biased region" description="Polar residues" evidence="1">
    <location>
        <begin position="53"/>
        <end position="63"/>
    </location>
</feature>
<dbReference type="AlphaFoldDB" id="S3DD79"/>
<dbReference type="eggNOG" id="ENOG502SUU9">
    <property type="taxonomic scope" value="Eukaryota"/>
</dbReference>
<gene>
    <name evidence="2" type="ORF">GLAREA_10754</name>
</gene>
<evidence type="ECO:0000313" key="3">
    <source>
        <dbReference type="Proteomes" id="UP000016922"/>
    </source>
</evidence>
<dbReference type="OMA" id="RASGWFK"/>
<feature type="compositionally biased region" description="Polar residues" evidence="1">
    <location>
        <begin position="1"/>
        <end position="13"/>
    </location>
</feature>
<evidence type="ECO:0000313" key="2">
    <source>
        <dbReference type="EMBL" id="EPE35059.1"/>
    </source>
</evidence>
<dbReference type="RefSeq" id="XP_008078046.1">
    <property type="nucleotide sequence ID" value="XM_008079855.1"/>
</dbReference>
<name>S3DD79_GLAL2</name>
<dbReference type="OrthoDB" id="5380416at2759"/>
<reference evidence="2 3" key="1">
    <citation type="journal article" date="2013" name="BMC Genomics">
        <title>Genomics-driven discovery of the pneumocandin biosynthetic gene cluster in the fungus Glarea lozoyensis.</title>
        <authorList>
            <person name="Chen L."/>
            <person name="Yue Q."/>
            <person name="Zhang X."/>
            <person name="Xiang M."/>
            <person name="Wang C."/>
            <person name="Li S."/>
            <person name="Che Y."/>
            <person name="Ortiz-Lopez F.J."/>
            <person name="Bills G.F."/>
            <person name="Liu X."/>
            <person name="An Z."/>
        </authorList>
    </citation>
    <scope>NUCLEOTIDE SEQUENCE [LARGE SCALE GENOMIC DNA]</scope>
    <source>
        <strain evidence="3">ATCC 20868 / MF5171</strain>
    </source>
</reference>